<sequence length="209" mass="22600">MGVQWTCSIMAISGHMWWRKKIGNPKATIFRNVCRHASDSLSLIACSFFVSNRLASNPQSSTASHSLLASHVCVTVACSVRSETCTAWTPSTFFSASVTALTQELHVMPPMVIYDVRISVAASSDAITLAPKPISSTACWRADAGTACECSTRASSVISATWTASTPSICRRQSSTAAVQAEHVIPSMCKEVRRLMANLLFPNKERINL</sequence>
<name>A0A9P8PQW8_9ASCO</name>
<evidence type="ECO:0000313" key="2">
    <source>
        <dbReference type="Proteomes" id="UP000788993"/>
    </source>
</evidence>
<evidence type="ECO:0000313" key="1">
    <source>
        <dbReference type="EMBL" id="KAH3676768.1"/>
    </source>
</evidence>
<accession>A0A9P8PQW8</accession>
<comment type="caution">
    <text evidence="1">The sequence shown here is derived from an EMBL/GenBank/DDBJ whole genome shotgun (WGS) entry which is preliminary data.</text>
</comment>
<dbReference type="AlphaFoldDB" id="A0A9P8PQW8"/>
<reference evidence="1" key="2">
    <citation type="submission" date="2021-01" db="EMBL/GenBank/DDBJ databases">
        <authorList>
            <person name="Schikora-Tamarit M.A."/>
        </authorList>
    </citation>
    <scope>NUCLEOTIDE SEQUENCE</scope>
    <source>
        <strain evidence="1">NCAIM Y.01608</strain>
    </source>
</reference>
<organism evidence="1 2">
    <name type="scientific">Ogataea polymorpha</name>
    <dbReference type="NCBI Taxonomy" id="460523"/>
    <lineage>
        <taxon>Eukaryota</taxon>
        <taxon>Fungi</taxon>
        <taxon>Dikarya</taxon>
        <taxon>Ascomycota</taxon>
        <taxon>Saccharomycotina</taxon>
        <taxon>Pichiomycetes</taxon>
        <taxon>Pichiales</taxon>
        <taxon>Pichiaceae</taxon>
        <taxon>Ogataea</taxon>
    </lineage>
</organism>
<dbReference type="Proteomes" id="UP000788993">
    <property type="component" value="Unassembled WGS sequence"/>
</dbReference>
<dbReference type="EMBL" id="JAEUBD010000146">
    <property type="protein sequence ID" value="KAH3676768.1"/>
    <property type="molecule type" value="Genomic_DNA"/>
</dbReference>
<keyword evidence="2" id="KW-1185">Reference proteome</keyword>
<proteinExistence type="predicted"/>
<gene>
    <name evidence="1" type="ORF">OGATHE_001258</name>
</gene>
<reference evidence="1" key="1">
    <citation type="journal article" date="2021" name="Open Biol.">
        <title>Shared evolutionary footprints suggest mitochondrial oxidative damage underlies multiple complex I losses in fungi.</title>
        <authorList>
            <person name="Schikora-Tamarit M.A."/>
            <person name="Marcet-Houben M."/>
            <person name="Nosek J."/>
            <person name="Gabaldon T."/>
        </authorList>
    </citation>
    <scope>NUCLEOTIDE SEQUENCE</scope>
    <source>
        <strain evidence="1">NCAIM Y.01608</strain>
    </source>
</reference>
<protein>
    <submittedName>
        <fullName evidence="1">Uncharacterized protein</fullName>
    </submittedName>
</protein>